<name>A0A235EPQ4_9BURK</name>
<evidence type="ECO:0000313" key="3">
    <source>
        <dbReference type="Proteomes" id="UP000215441"/>
    </source>
</evidence>
<dbReference type="PANTHER" id="PTHR32060:SF22">
    <property type="entry name" value="CARBOXYL-TERMINAL-PROCESSING PEPTIDASE 3, CHLOROPLASTIC"/>
    <property type="match status" value="1"/>
</dbReference>
<reference evidence="2 3" key="1">
    <citation type="submission" date="2017-07" db="EMBL/GenBank/DDBJ databases">
        <title>Acidovorax KNDSW TSA 6 genome sequence and assembly.</title>
        <authorList>
            <person name="Mayilraj S."/>
        </authorList>
    </citation>
    <scope>NUCLEOTIDE SEQUENCE [LARGE SCALE GENOMIC DNA]</scope>
    <source>
        <strain evidence="2 3">KNDSW-TSA6</strain>
    </source>
</reference>
<protein>
    <recommendedName>
        <fullName evidence="1">Tail specific protease domain-containing protein</fullName>
    </recommendedName>
</protein>
<dbReference type="InterPro" id="IPR029045">
    <property type="entry name" value="ClpP/crotonase-like_dom_sf"/>
</dbReference>
<dbReference type="Gene3D" id="3.30.750.44">
    <property type="match status" value="1"/>
</dbReference>
<comment type="caution">
    <text evidence="2">The sequence shown here is derived from an EMBL/GenBank/DDBJ whole genome shotgun (WGS) entry which is preliminary data.</text>
</comment>
<sequence>MPNDRLLRDLSQITRATKASPANALKQRSGVCDMHRPNREQCVPRRLWAAGLLALTLTPIGPVHAGLLDGLGRAGEVMSRGEGAVSAGQQMMSTGQQVMSTGRQAVDAGRQAWDNRNGIPFQPPSGPAVMARDEGGPVRLIAALERGVSDPITAGSTLVALLDQGAYFVQRQAAHVTPPQDQLLATPRMDSSAVSIDLPPTPPGTLFDLGTGRLRVSGTGVKIFALSVHTQLPRRAGRRALDTIEQHAMLTTSSVQMEWPLQPDLAMEPVGGKLLVWASEAGAPFPAGFGADGRLFTPDDPMVRLPRGYTVVTLDSRGFSFDRSREVALSQYGVQYTTDIDLTRLTPGDAFKAFTSVMHERYPFRGAQPTDWVRLQAELADRIRQAGDQRDRRAMAQVYAEIGTRLQDGLFRVDLRSANGLQRLAAGLDTGLAGQWVPRGITPLPQQGVWWLADGRTMVGSVAPGSAADLAGLRPGAEIMEVNSESMSRYVGRASRHSNRPTEAGRRHEALKLTAYDREAMVLKVRQDGKDQSIDLRQRMAERPQAAGTGPNNESLSAFQLRSQSGRQYGYLALSSFADGGGNLDLWERSLAAANQARLRGLVLDLRGANHGSYQLVPHYVASFFSYDRPLRLQGYAQRQADATAKVWRTRGSLGLPPQLPLFTQGQAHYSGPLVLLTGPECMGACEMFAAWLQKAGRAQVVATEPTPGAVGMTTRILLPGDMVVHAPTVAELAANGEHYVFGKGVEPDLRVAVDAGVVQRALGGGDPVLDTAVQWLESRSPAR</sequence>
<dbReference type="AlphaFoldDB" id="A0A235EPQ4"/>
<dbReference type="SMART" id="SM00245">
    <property type="entry name" value="TSPc"/>
    <property type="match status" value="1"/>
</dbReference>
<dbReference type="InterPro" id="IPR036034">
    <property type="entry name" value="PDZ_sf"/>
</dbReference>
<feature type="domain" description="Tail specific protease" evidence="1">
    <location>
        <begin position="529"/>
        <end position="753"/>
    </location>
</feature>
<gene>
    <name evidence="2" type="ORF">CBY09_10130</name>
</gene>
<dbReference type="Pfam" id="PF03572">
    <property type="entry name" value="Peptidase_S41"/>
    <property type="match status" value="1"/>
</dbReference>
<dbReference type="Gene3D" id="2.30.42.10">
    <property type="match status" value="1"/>
</dbReference>
<dbReference type="GO" id="GO:0004175">
    <property type="term" value="F:endopeptidase activity"/>
    <property type="evidence" value="ECO:0007669"/>
    <property type="project" value="TreeGrafter"/>
</dbReference>
<accession>A0A235EPQ4</accession>
<dbReference type="EMBL" id="NOIG01000006">
    <property type="protein sequence ID" value="OYD50405.1"/>
    <property type="molecule type" value="Genomic_DNA"/>
</dbReference>
<organism evidence="2 3">
    <name type="scientific">Acidovorax kalamii</name>
    <dbReference type="NCBI Taxonomy" id="2004485"/>
    <lineage>
        <taxon>Bacteria</taxon>
        <taxon>Pseudomonadati</taxon>
        <taxon>Pseudomonadota</taxon>
        <taxon>Betaproteobacteria</taxon>
        <taxon>Burkholderiales</taxon>
        <taxon>Comamonadaceae</taxon>
        <taxon>Acidovorax</taxon>
    </lineage>
</organism>
<dbReference type="Gene3D" id="3.90.226.10">
    <property type="entry name" value="2-enoyl-CoA Hydratase, Chain A, domain 1"/>
    <property type="match status" value="1"/>
</dbReference>
<dbReference type="InterPro" id="IPR005151">
    <property type="entry name" value="Tail-specific_protease"/>
</dbReference>
<dbReference type="RefSeq" id="WP_094289085.1">
    <property type="nucleotide sequence ID" value="NZ_NOIG01000006.1"/>
</dbReference>
<dbReference type="OrthoDB" id="9758793at2"/>
<dbReference type="GO" id="GO:0008236">
    <property type="term" value="F:serine-type peptidase activity"/>
    <property type="evidence" value="ECO:0007669"/>
    <property type="project" value="InterPro"/>
</dbReference>
<evidence type="ECO:0000313" key="2">
    <source>
        <dbReference type="EMBL" id="OYD50405.1"/>
    </source>
</evidence>
<keyword evidence="3" id="KW-1185">Reference proteome</keyword>
<dbReference type="GO" id="GO:0006508">
    <property type="term" value="P:proteolysis"/>
    <property type="evidence" value="ECO:0007669"/>
    <property type="project" value="InterPro"/>
</dbReference>
<evidence type="ECO:0000259" key="1">
    <source>
        <dbReference type="SMART" id="SM00245"/>
    </source>
</evidence>
<dbReference type="SUPFAM" id="SSF50156">
    <property type="entry name" value="PDZ domain-like"/>
    <property type="match status" value="1"/>
</dbReference>
<dbReference type="Proteomes" id="UP000215441">
    <property type="component" value="Unassembled WGS sequence"/>
</dbReference>
<proteinExistence type="predicted"/>
<dbReference type="SUPFAM" id="SSF52096">
    <property type="entry name" value="ClpP/crotonase"/>
    <property type="match status" value="1"/>
</dbReference>
<dbReference type="PANTHER" id="PTHR32060">
    <property type="entry name" value="TAIL-SPECIFIC PROTEASE"/>
    <property type="match status" value="1"/>
</dbReference>